<accession>A0ABT4CVF2</accession>
<name>A0ABT4CVF2_9CLOT</name>
<feature type="transmembrane region" description="Helical" evidence="1">
    <location>
        <begin position="41"/>
        <end position="59"/>
    </location>
</feature>
<keyword evidence="1" id="KW-0812">Transmembrane</keyword>
<evidence type="ECO:0000256" key="1">
    <source>
        <dbReference type="SAM" id="Phobius"/>
    </source>
</evidence>
<keyword evidence="1" id="KW-1133">Transmembrane helix</keyword>
<dbReference type="RefSeq" id="WP_268039216.1">
    <property type="nucleotide sequence ID" value="NZ_JAPQER010000001.1"/>
</dbReference>
<protein>
    <submittedName>
        <fullName evidence="2">Uncharacterized protein</fullName>
    </submittedName>
</protein>
<gene>
    <name evidence="2" type="ORF">OW763_01085</name>
</gene>
<reference evidence="2" key="1">
    <citation type="submission" date="2022-12" db="EMBL/GenBank/DDBJ databases">
        <authorList>
            <person name="Wang J."/>
        </authorList>
    </citation>
    <scope>NUCLEOTIDE SEQUENCE</scope>
    <source>
        <strain evidence="2">HY-45-18</strain>
    </source>
</reference>
<sequence>MSYYHKLNNFQIHKNNIIYAQSENNKNYNEIQHIKSNNKEIALAGALIIATIPFVLELLKATGIIVATTVGSATIVFILTVMAILAVYLATDKEVIKPTKIEVNNTTKIYNINQYQLNILIKNELNYTEFYNIYLKNDDYTPSDDFPELIGTSAYVTGNAPVSQFNEKYFSFKGSVNLYSDGTIAFVDDLKVHKAAKWYWKSFNLNVRLTSFKTEELKYSKKLRLTIHYNYIFDGINYDDKPIHWTGESKTSIDFLPEKLQKNAVIKLKKDSEWNYDKI</sequence>
<evidence type="ECO:0000313" key="2">
    <source>
        <dbReference type="EMBL" id="MCY6482949.1"/>
    </source>
</evidence>
<proteinExistence type="predicted"/>
<keyword evidence="3" id="KW-1185">Reference proteome</keyword>
<dbReference type="Proteomes" id="UP001078443">
    <property type="component" value="Unassembled WGS sequence"/>
</dbReference>
<keyword evidence="1" id="KW-0472">Membrane</keyword>
<evidence type="ECO:0000313" key="3">
    <source>
        <dbReference type="Proteomes" id="UP001078443"/>
    </source>
</evidence>
<dbReference type="EMBL" id="JAPQER010000001">
    <property type="protein sequence ID" value="MCY6482949.1"/>
    <property type="molecule type" value="Genomic_DNA"/>
</dbReference>
<comment type="caution">
    <text evidence="2">The sequence shown here is derived from an EMBL/GenBank/DDBJ whole genome shotgun (WGS) entry which is preliminary data.</text>
</comment>
<feature type="transmembrane region" description="Helical" evidence="1">
    <location>
        <begin position="65"/>
        <end position="90"/>
    </location>
</feature>
<organism evidence="2 3">
    <name type="scientific">Clostridium aestuarii</name>
    <dbReference type="NCBI Taxonomy" id="338193"/>
    <lineage>
        <taxon>Bacteria</taxon>
        <taxon>Bacillati</taxon>
        <taxon>Bacillota</taxon>
        <taxon>Clostridia</taxon>
        <taxon>Eubacteriales</taxon>
        <taxon>Clostridiaceae</taxon>
        <taxon>Clostridium</taxon>
    </lineage>
</organism>